<feature type="domain" description="TFIIB-type" evidence="2">
    <location>
        <begin position="11"/>
        <end position="42"/>
    </location>
</feature>
<proteinExistence type="predicted"/>
<dbReference type="Gene3D" id="2.20.25.10">
    <property type="match status" value="1"/>
</dbReference>
<evidence type="ECO:0000256" key="1">
    <source>
        <dbReference type="PROSITE-ProRule" id="PRU00469"/>
    </source>
</evidence>
<evidence type="ECO:0000313" key="3">
    <source>
        <dbReference type="EMBL" id="TKC38271.1"/>
    </source>
</evidence>
<dbReference type="GO" id="GO:0008270">
    <property type="term" value="F:zinc ion binding"/>
    <property type="evidence" value="ECO:0007669"/>
    <property type="project" value="UniProtKB-KW"/>
</dbReference>
<comment type="caution">
    <text evidence="3">The sequence shown here is derived from an EMBL/GenBank/DDBJ whole genome shotgun (WGS) entry which is preliminary data.</text>
</comment>
<protein>
    <recommendedName>
        <fullName evidence="2">TFIIB-type domain-containing protein</fullName>
    </recommendedName>
</protein>
<dbReference type="PROSITE" id="PS51134">
    <property type="entry name" value="ZF_TFIIB"/>
    <property type="match status" value="1"/>
</dbReference>
<dbReference type="InterPro" id="IPR013137">
    <property type="entry name" value="Znf_TFIIB"/>
</dbReference>
<dbReference type="Gene3D" id="1.10.472.10">
    <property type="entry name" value="Cyclin-like"/>
    <property type="match status" value="1"/>
</dbReference>
<dbReference type="SUPFAM" id="SSF57783">
    <property type="entry name" value="Zinc beta-ribbon"/>
    <property type="match status" value="1"/>
</dbReference>
<organism evidence="3 4">
    <name type="scientific">Monodon monoceros</name>
    <name type="common">Narwhal</name>
    <name type="synonym">Ceratodon monodon</name>
    <dbReference type="NCBI Taxonomy" id="40151"/>
    <lineage>
        <taxon>Eukaryota</taxon>
        <taxon>Metazoa</taxon>
        <taxon>Chordata</taxon>
        <taxon>Craniata</taxon>
        <taxon>Vertebrata</taxon>
        <taxon>Euteleostomi</taxon>
        <taxon>Mammalia</taxon>
        <taxon>Eutheria</taxon>
        <taxon>Laurasiatheria</taxon>
        <taxon>Artiodactyla</taxon>
        <taxon>Whippomorpha</taxon>
        <taxon>Cetacea</taxon>
        <taxon>Odontoceti</taxon>
        <taxon>Monodontidae</taxon>
        <taxon>Monodon</taxon>
    </lineage>
</organism>
<evidence type="ECO:0000313" key="4">
    <source>
        <dbReference type="Proteomes" id="UP000308365"/>
    </source>
</evidence>
<dbReference type="AlphaFoldDB" id="A0A4U1EP24"/>
<dbReference type="Pfam" id="PF08271">
    <property type="entry name" value="Zn_Ribbon_TF"/>
    <property type="match status" value="1"/>
</dbReference>
<name>A0A4U1EP24_MONMO</name>
<accession>A0A4U1EP24</accession>
<sequence>MVSTSRLDALPRVTCPNHPDAILVEDYRAGDMICPECGLVVATKDPSRVGDSQNPLLSDGDLSIMNGKGTGAASLDECGNSKYQNRRTISSSDRAMMNAFKEITTMADRINLPRNIVG</sequence>
<dbReference type="EMBL" id="RWIC01001022">
    <property type="protein sequence ID" value="TKC38271.1"/>
    <property type="molecule type" value="Genomic_DNA"/>
</dbReference>
<keyword evidence="1" id="KW-0479">Metal-binding</keyword>
<reference evidence="4" key="1">
    <citation type="journal article" date="2019" name="IScience">
        <title>Narwhal Genome Reveals Long-Term Low Genetic Diversity despite Current Large Abundance Size.</title>
        <authorList>
            <person name="Westbury M.V."/>
            <person name="Petersen B."/>
            <person name="Garde E."/>
            <person name="Heide-Jorgensen M.P."/>
            <person name="Lorenzen E.D."/>
        </authorList>
    </citation>
    <scope>NUCLEOTIDE SEQUENCE [LARGE SCALE GENOMIC DNA]</scope>
</reference>
<gene>
    <name evidence="3" type="ORF">EI555_019664</name>
</gene>
<keyword evidence="1" id="KW-0862">Zinc</keyword>
<keyword evidence="1" id="KW-0863">Zinc-finger</keyword>
<dbReference type="Proteomes" id="UP000308365">
    <property type="component" value="Unassembled WGS sequence"/>
</dbReference>
<evidence type="ECO:0000259" key="2">
    <source>
        <dbReference type="PROSITE" id="PS51134"/>
    </source>
</evidence>